<feature type="domain" description="Alpha-carbonic anhydrase" evidence="11">
    <location>
        <begin position="26"/>
        <end position="281"/>
    </location>
</feature>
<feature type="chain" id="PRO_5043096551" description="Carbonic anhydrase" evidence="9">
    <location>
        <begin position="23"/>
        <end position="314"/>
    </location>
</feature>
<dbReference type="GO" id="GO:0008270">
    <property type="term" value="F:zinc ion binding"/>
    <property type="evidence" value="ECO:0007669"/>
    <property type="project" value="UniProtKB-UniRule"/>
</dbReference>
<comment type="similarity">
    <text evidence="2 9">Belongs to the alpha-carbonic anhydrase family.</text>
</comment>
<dbReference type="EC" id="4.2.1.1" evidence="3 9"/>
<dbReference type="Proteomes" id="UP001445076">
    <property type="component" value="Unassembled WGS sequence"/>
</dbReference>
<sequence length="314" mass="34932">MALTPLALCLALMALLTQDVRGDGGASWTYSGQHGPRHWGTMFRTCAGNRQSPINIETANVKTEFWKPLRFKNYDDPPTRMRVKNNGHSAQVEIDAASAPRVTDGGLKGDYIFAQFHFHWGADSALGSEHTIDGVRYPMELHLVHYNGAYGSLAEAIKRQDGLAVLGVMLEVSETDNPALTPLTNALLNITESGMFSGVSATYPLRAFLPNNVDKFYRYEGSLTTPTCNEVVTWTVFAHAIPISEKQLRNFRAMMNDHHEPLVNNFRPPQPLNNRKVFANFARSAGLVTQPHRGPSGPRHRHRGPPPHGQRRRS</sequence>
<dbReference type="InterPro" id="IPR036398">
    <property type="entry name" value="CA_dom_sf"/>
</dbReference>
<keyword evidence="5 9" id="KW-0862">Zinc</keyword>
<feature type="signal peptide" evidence="9">
    <location>
        <begin position="1"/>
        <end position="22"/>
    </location>
</feature>
<dbReference type="EMBL" id="JARKIK010000097">
    <property type="protein sequence ID" value="KAK8722157.1"/>
    <property type="molecule type" value="Genomic_DNA"/>
</dbReference>
<dbReference type="AlphaFoldDB" id="A0AAW0VYV5"/>
<evidence type="ECO:0000313" key="13">
    <source>
        <dbReference type="Proteomes" id="UP001445076"/>
    </source>
</evidence>
<feature type="compositionally biased region" description="Basic residues" evidence="10">
    <location>
        <begin position="298"/>
        <end position="314"/>
    </location>
</feature>
<evidence type="ECO:0000256" key="7">
    <source>
        <dbReference type="ARBA" id="ARBA00023239"/>
    </source>
</evidence>
<dbReference type="FunFam" id="3.10.200.10:FF:000003">
    <property type="entry name" value="Carbonic anhydrase 12"/>
    <property type="match status" value="1"/>
</dbReference>
<keyword evidence="7 9" id="KW-0456">Lyase</keyword>
<protein>
    <recommendedName>
        <fullName evidence="3 9">Carbonic anhydrase</fullName>
        <ecNumber evidence="3 9">4.2.1.1</ecNumber>
    </recommendedName>
</protein>
<accession>A0AAW0VYV5</accession>
<evidence type="ECO:0000256" key="6">
    <source>
        <dbReference type="ARBA" id="ARBA00023180"/>
    </source>
</evidence>
<dbReference type="InterPro" id="IPR001148">
    <property type="entry name" value="CA_dom"/>
</dbReference>
<dbReference type="PROSITE" id="PS51144">
    <property type="entry name" value="ALPHA_CA_2"/>
    <property type="match status" value="1"/>
</dbReference>
<reference evidence="12 13" key="1">
    <citation type="journal article" date="2024" name="BMC Genomics">
        <title>Genome assembly of redclaw crayfish (Cherax quadricarinatus) provides insights into its immune adaptation and hypoxia tolerance.</title>
        <authorList>
            <person name="Liu Z."/>
            <person name="Zheng J."/>
            <person name="Li H."/>
            <person name="Fang K."/>
            <person name="Wang S."/>
            <person name="He J."/>
            <person name="Zhou D."/>
            <person name="Weng S."/>
            <person name="Chi M."/>
            <person name="Gu Z."/>
            <person name="He J."/>
            <person name="Li F."/>
            <person name="Wang M."/>
        </authorList>
    </citation>
    <scope>NUCLEOTIDE SEQUENCE [LARGE SCALE GENOMIC DNA]</scope>
    <source>
        <strain evidence="12">ZL_2023a</strain>
    </source>
</reference>
<evidence type="ECO:0000256" key="8">
    <source>
        <dbReference type="ARBA" id="ARBA00048348"/>
    </source>
</evidence>
<dbReference type="PROSITE" id="PS00162">
    <property type="entry name" value="ALPHA_CA_1"/>
    <property type="match status" value="1"/>
</dbReference>
<evidence type="ECO:0000256" key="10">
    <source>
        <dbReference type="SAM" id="MobiDB-lite"/>
    </source>
</evidence>
<evidence type="ECO:0000256" key="3">
    <source>
        <dbReference type="ARBA" id="ARBA00012925"/>
    </source>
</evidence>
<gene>
    <name evidence="12" type="ORF">OTU49_012514</name>
</gene>
<evidence type="ECO:0000256" key="5">
    <source>
        <dbReference type="ARBA" id="ARBA00022833"/>
    </source>
</evidence>
<dbReference type="PANTHER" id="PTHR18952">
    <property type="entry name" value="CARBONIC ANHYDRASE"/>
    <property type="match status" value="1"/>
</dbReference>
<evidence type="ECO:0000256" key="1">
    <source>
        <dbReference type="ARBA" id="ARBA00002904"/>
    </source>
</evidence>
<evidence type="ECO:0000313" key="12">
    <source>
        <dbReference type="EMBL" id="KAK8722157.1"/>
    </source>
</evidence>
<dbReference type="Pfam" id="PF00194">
    <property type="entry name" value="Carb_anhydrase"/>
    <property type="match status" value="1"/>
</dbReference>
<evidence type="ECO:0000259" key="11">
    <source>
        <dbReference type="PROSITE" id="PS51144"/>
    </source>
</evidence>
<dbReference type="SUPFAM" id="SSF51069">
    <property type="entry name" value="Carbonic anhydrase"/>
    <property type="match status" value="1"/>
</dbReference>
<comment type="catalytic activity">
    <reaction evidence="8 9">
        <text>hydrogencarbonate + H(+) = CO2 + H2O</text>
        <dbReference type="Rhea" id="RHEA:10748"/>
        <dbReference type="ChEBI" id="CHEBI:15377"/>
        <dbReference type="ChEBI" id="CHEBI:15378"/>
        <dbReference type="ChEBI" id="CHEBI:16526"/>
        <dbReference type="ChEBI" id="CHEBI:17544"/>
        <dbReference type="EC" id="4.2.1.1"/>
    </reaction>
</comment>
<proteinExistence type="inferred from homology"/>
<dbReference type="InterPro" id="IPR018338">
    <property type="entry name" value="Carbonic_anhydrase_a-class_CS"/>
</dbReference>
<comment type="caution">
    <text evidence="12">The sequence shown here is derived from an EMBL/GenBank/DDBJ whole genome shotgun (WGS) entry which is preliminary data.</text>
</comment>
<keyword evidence="4 9" id="KW-0479">Metal-binding</keyword>
<name>A0AAW0VYV5_CHEQU</name>
<dbReference type="SMART" id="SM01057">
    <property type="entry name" value="Carb_anhydrase"/>
    <property type="match status" value="1"/>
</dbReference>
<keyword evidence="9" id="KW-0732">Signal</keyword>
<evidence type="ECO:0000256" key="2">
    <source>
        <dbReference type="ARBA" id="ARBA00010718"/>
    </source>
</evidence>
<dbReference type="GO" id="GO:0005886">
    <property type="term" value="C:plasma membrane"/>
    <property type="evidence" value="ECO:0007669"/>
    <property type="project" value="TreeGrafter"/>
</dbReference>
<keyword evidence="13" id="KW-1185">Reference proteome</keyword>
<dbReference type="Gene3D" id="3.10.200.10">
    <property type="entry name" value="Alpha carbonic anhydrase"/>
    <property type="match status" value="1"/>
</dbReference>
<comment type="function">
    <text evidence="1 9">Reversible hydration of carbon dioxide.</text>
</comment>
<dbReference type="GO" id="GO:0004089">
    <property type="term" value="F:carbonate dehydratase activity"/>
    <property type="evidence" value="ECO:0007669"/>
    <property type="project" value="UniProtKB-UniRule"/>
</dbReference>
<dbReference type="PANTHER" id="PTHR18952:SF265">
    <property type="entry name" value="CARBONIC ANHYDRASE"/>
    <property type="match status" value="1"/>
</dbReference>
<feature type="region of interest" description="Disordered" evidence="10">
    <location>
        <begin position="288"/>
        <end position="314"/>
    </location>
</feature>
<dbReference type="CDD" id="cd00326">
    <property type="entry name" value="alpha_CA"/>
    <property type="match status" value="1"/>
</dbReference>
<keyword evidence="6" id="KW-0325">Glycoprotein</keyword>
<dbReference type="InterPro" id="IPR023561">
    <property type="entry name" value="Carbonic_anhydrase_a-class"/>
</dbReference>
<evidence type="ECO:0000256" key="4">
    <source>
        <dbReference type="ARBA" id="ARBA00022723"/>
    </source>
</evidence>
<organism evidence="12 13">
    <name type="scientific">Cherax quadricarinatus</name>
    <name type="common">Australian red claw crayfish</name>
    <dbReference type="NCBI Taxonomy" id="27406"/>
    <lineage>
        <taxon>Eukaryota</taxon>
        <taxon>Metazoa</taxon>
        <taxon>Ecdysozoa</taxon>
        <taxon>Arthropoda</taxon>
        <taxon>Crustacea</taxon>
        <taxon>Multicrustacea</taxon>
        <taxon>Malacostraca</taxon>
        <taxon>Eumalacostraca</taxon>
        <taxon>Eucarida</taxon>
        <taxon>Decapoda</taxon>
        <taxon>Pleocyemata</taxon>
        <taxon>Astacidea</taxon>
        <taxon>Parastacoidea</taxon>
        <taxon>Parastacidae</taxon>
        <taxon>Cherax</taxon>
    </lineage>
</organism>
<comment type="cofactor">
    <cofactor evidence="9">
        <name>Zn(2+)</name>
        <dbReference type="ChEBI" id="CHEBI:29105"/>
    </cofactor>
</comment>
<evidence type="ECO:0000256" key="9">
    <source>
        <dbReference type="RuleBase" id="RU367011"/>
    </source>
</evidence>